<keyword evidence="4 8" id="KW-0812">Transmembrane</keyword>
<dbReference type="EMBL" id="UGQM01000001">
    <property type="protein sequence ID" value="STZ43845.1"/>
    <property type="molecule type" value="Genomic_DNA"/>
</dbReference>
<sequence length="210" mass="22357">MVGGSLPDVDGRTGESRVERTPSDVAGTDRPDADGPRRGFFARDRRPQPPSSGPVPRQRRRGLGFALFTLLRKLWIPLVIVIVVAAGGFTVSRLHGVFGSDDSLTYGDTATDTAKPVNPKMLRYEIFGPPGTVAQISFFNGNGDPQFLEGVPLPWSFEFPITGAAGVGSIAAQGDSESLGCRILVDDEIKAEEIATHEASTFTACLLKAA</sequence>
<evidence type="ECO:0000256" key="7">
    <source>
        <dbReference type="SAM" id="MobiDB-lite"/>
    </source>
</evidence>
<dbReference type="Pfam" id="PF05423">
    <property type="entry name" value="Mycobact_memb"/>
    <property type="match status" value="1"/>
</dbReference>
<keyword evidence="6 8" id="KW-0472">Membrane</keyword>
<evidence type="ECO:0000256" key="6">
    <source>
        <dbReference type="ARBA" id="ARBA00023136"/>
    </source>
</evidence>
<dbReference type="Gene3D" id="2.60.40.2880">
    <property type="entry name" value="MmpS1-5, C-terminal soluble domain"/>
    <property type="match status" value="1"/>
</dbReference>
<evidence type="ECO:0000313" key="10">
    <source>
        <dbReference type="Proteomes" id="UP000254291"/>
    </source>
</evidence>
<protein>
    <submittedName>
        <fullName evidence="9">Mycobacterium membrane protein</fullName>
    </submittedName>
</protein>
<comment type="subcellular location">
    <subcellularLocation>
        <location evidence="1">Cell membrane</location>
    </subcellularLocation>
</comment>
<evidence type="ECO:0000256" key="5">
    <source>
        <dbReference type="ARBA" id="ARBA00022989"/>
    </source>
</evidence>
<name>A0A378SN98_9MYCO</name>
<dbReference type="GO" id="GO:0005886">
    <property type="term" value="C:plasma membrane"/>
    <property type="evidence" value="ECO:0007669"/>
    <property type="project" value="UniProtKB-SubCell"/>
</dbReference>
<dbReference type="AlphaFoldDB" id="A0A378SN98"/>
<organism evidence="9 10">
    <name type="scientific">Mycolicibacterium gilvum</name>
    <dbReference type="NCBI Taxonomy" id="1804"/>
    <lineage>
        <taxon>Bacteria</taxon>
        <taxon>Bacillati</taxon>
        <taxon>Actinomycetota</taxon>
        <taxon>Actinomycetes</taxon>
        <taxon>Mycobacteriales</taxon>
        <taxon>Mycobacteriaceae</taxon>
        <taxon>Mycolicibacterium</taxon>
    </lineage>
</organism>
<comment type="similarity">
    <text evidence="2">Belongs to the MmpS family.</text>
</comment>
<reference evidence="9 10" key="1">
    <citation type="submission" date="2018-06" db="EMBL/GenBank/DDBJ databases">
        <authorList>
            <consortium name="Pathogen Informatics"/>
            <person name="Doyle S."/>
        </authorList>
    </citation>
    <scope>NUCLEOTIDE SEQUENCE [LARGE SCALE GENOMIC DNA]</scope>
    <source>
        <strain evidence="9 10">NCTC10742</strain>
    </source>
</reference>
<feature type="compositionally biased region" description="Basic and acidic residues" evidence="7">
    <location>
        <begin position="9"/>
        <end position="47"/>
    </location>
</feature>
<accession>A0A378SN98</accession>
<dbReference type="InterPro" id="IPR008693">
    <property type="entry name" value="MmpS"/>
</dbReference>
<feature type="region of interest" description="Disordered" evidence="7">
    <location>
        <begin position="1"/>
        <end position="58"/>
    </location>
</feature>
<evidence type="ECO:0000256" key="3">
    <source>
        <dbReference type="ARBA" id="ARBA00022475"/>
    </source>
</evidence>
<evidence type="ECO:0000256" key="2">
    <source>
        <dbReference type="ARBA" id="ARBA00007531"/>
    </source>
</evidence>
<evidence type="ECO:0000256" key="8">
    <source>
        <dbReference type="SAM" id="Phobius"/>
    </source>
</evidence>
<evidence type="ECO:0000256" key="1">
    <source>
        <dbReference type="ARBA" id="ARBA00004236"/>
    </source>
</evidence>
<keyword evidence="3" id="KW-1003">Cell membrane</keyword>
<evidence type="ECO:0000313" key="9">
    <source>
        <dbReference type="EMBL" id="STZ43845.1"/>
    </source>
</evidence>
<dbReference type="Proteomes" id="UP000254291">
    <property type="component" value="Unassembled WGS sequence"/>
</dbReference>
<gene>
    <name evidence="9" type="ORF">NCTC10742_03075</name>
</gene>
<dbReference type="InterPro" id="IPR038468">
    <property type="entry name" value="MmpS_C"/>
</dbReference>
<proteinExistence type="inferred from homology"/>
<evidence type="ECO:0000256" key="4">
    <source>
        <dbReference type="ARBA" id="ARBA00022692"/>
    </source>
</evidence>
<feature type="transmembrane region" description="Helical" evidence="8">
    <location>
        <begin position="74"/>
        <end position="91"/>
    </location>
</feature>
<keyword evidence="5 8" id="KW-1133">Transmembrane helix</keyword>